<gene>
    <name evidence="2" type="ORF">OXX778_LOCUS3724</name>
</gene>
<reference evidence="2" key="1">
    <citation type="submission" date="2021-02" db="EMBL/GenBank/DDBJ databases">
        <authorList>
            <person name="Nowell W R."/>
        </authorList>
    </citation>
    <scope>NUCLEOTIDE SEQUENCE</scope>
    <source>
        <strain evidence="2">Ploen Becks lab</strain>
    </source>
</reference>
<name>A0A813P0Q4_9BILA</name>
<keyword evidence="3" id="KW-1185">Reference proteome</keyword>
<comment type="similarity">
    <text evidence="1">Belongs to the cornifelin family.</text>
</comment>
<proteinExistence type="inferred from homology"/>
<evidence type="ECO:0000313" key="3">
    <source>
        <dbReference type="Proteomes" id="UP000663879"/>
    </source>
</evidence>
<organism evidence="2 3">
    <name type="scientific">Brachionus calyciflorus</name>
    <dbReference type="NCBI Taxonomy" id="104777"/>
    <lineage>
        <taxon>Eukaryota</taxon>
        <taxon>Metazoa</taxon>
        <taxon>Spiralia</taxon>
        <taxon>Gnathifera</taxon>
        <taxon>Rotifera</taxon>
        <taxon>Eurotatoria</taxon>
        <taxon>Monogononta</taxon>
        <taxon>Pseudotrocha</taxon>
        <taxon>Ploima</taxon>
        <taxon>Brachionidae</taxon>
        <taxon>Brachionus</taxon>
    </lineage>
</organism>
<sequence length="122" mass="13789">MSNKISSVNNTPRFAQPKRMYTPLEFEEEWQYGLCDCCSDCKICCLGFFCVPCMECIVMTDAREYIGTISLPQSIAGLRTKLRSTYKIRGSLDSDAATALFCRCCTLIQLKKEMLARGEIVD</sequence>
<dbReference type="Pfam" id="PF04749">
    <property type="entry name" value="PLAC8"/>
    <property type="match status" value="1"/>
</dbReference>
<protein>
    <submittedName>
        <fullName evidence="2">Uncharacterized protein</fullName>
    </submittedName>
</protein>
<accession>A0A813P0Q4</accession>
<dbReference type="AlphaFoldDB" id="A0A813P0Q4"/>
<comment type="caution">
    <text evidence="2">The sequence shown here is derived from an EMBL/GenBank/DDBJ whole genome shotgun (WGS) entry which is preliminary data.</text>
</comment>
<evidence type="ECO:0000256" key="1">
    <source>
        <dbReference type="ARBA" id="ARBA00009024"/>
    </source>
</evidence>
<dbReference type="Proteomes" id="UP000663879">
    <property type="component" value="Unassembled WGS sequence"/>
</dbReference>
<dbReference type="OrthoDB" id="1045822at2759"/>
<evidence type="ECO:0000313" key="2">
    <source>
        <dbReference type="EMBL" id="CAF0747330.1"/>
    </source>
</evidence>
<dbReference type="InterPro" id="IPR006461">
    <property type="entry name" value="PLAC_motif_containing"/>
</dbReference>
<dbReference type="EMBL" id="CAJNOC010000338">
    <property type="protein sequence ID" value="CAF0747330.1"/>
    <property type="molecule type" value="Genomic_DNA"/>
</dbReference>
<dbReference type="PANTHER" id="PTHR15907">
    <property type="entry name" value="DUF614 FAMILY PROTEIN-RELATED"/>
    <property type="match status" value="1"/>
</dbReference>
<dbReference type="NCBIfam" id="TIGR01571">
    <property type="entry name" value="A_thal_Cys_rich"/>
    <property type="match status" value="1"/>
</dbReference>